<dbReference type="Gene3D" id="3.40.50.150">
    <property type="entry name" value="Vaccinia Virus protein VP39"/>
    <property type="match status" value="1"/>
</dbReference>
<reference evidence="1" key="1">
    <citation type="journal article" date="2021" name="Nat. Commun.">
        <title>Genetic determinants of endophytism in the Arabidopsis root mycobiome.</title>
        <authorList>
            <person name="Mesny F."/>
            <person name="Miyauchi S."/>
            <person name="Thiergart T."/>
            <person name="Pickel B."/>
            <person name="Atanasova L."/>
            <person name="Karlsson M."/>
            <person name="Huettel B."/>
            <person name="Barry K.W."/>
            <person name="Haridas S."/>
            <person name="Chen C."/>
            <person name="Bauer D."/>
            <person name="Andreopoulos W."/>
            <person name="Pangilinan J."/>
            <person name="LaButti K."/>
            <person name="Riley R."/>
            <person name="Lipzen A."/>
            <person name="Clum A."/>
            <person name="Drula E."/>
            <person name="Henrissat B."/>
            <person name="Kohler A."/>
            <person name="Grigoriev I.V."/>
            <person name="Martin F.M."/>
            <person name="Hacquard S."/>
        </authorList>
    </citation>
    <scope>NUCLEOTIDE SEQUENCE</scope>
    <source>
        <strain evidence="1">MPI-SDFR-AT-0117</strain>
    </source>
</reference>
<evidence type="ECO:0000313" key="2">
    <source>
        <dbReference type="Proteomes" id="UP000770015"/>
    </source>
</evidence>
<comment type="caution">
    <text evidence="1">The sequence shown here is derived from an EMBL/GenBank/DDBJ whole genome shotgun (WGS) entry which is preliminary data.</text>
</comment>
<gene>
    <name evidence="1" type="ORF">F5X68DRAFT_266272</name>
</gene>
<name>A0A9P8V0L3_9PEZI</name>
<dbReference type="OrthoDB" id="276151at2759"/>
<evidence type="ECO:0000313" key="1">
    <source>
        <dbReference type="EMBL" id="KAH6661956.1"/>
    </source>
</evidence>
<dbReference type="SUPFAM" id="SSF53335">
    <property type="entry name" value="S-adenosyl-L-methionine-dependent methyltransferases"/>
    <property type="match status" value="1"/>
</dbReference>
<organism evidence="1 2">
    <name type="scientific">Plectosphaerella plurivora</name>
    <dbReference type="NCBI Taxonomy" id="936078"/>
    <lineage>
        <taxon>Eukaryota</taxon>
        <taxon>Fungi</taxon>
        <taxon>Dikarya</taxon>
        <taxon>Ascomycota</taxon>
        <taxon>Pezizomycotina</taxon>
        <taxon>Sordariomycetes</taxon>
        <taxon>Hypocreomycetidae</taxon>
        <taxon>Glomerellales</taxon>
        <taxon>Plectosphaerellaceae</taxon>
        <taxon>Plectosphaerella</taxon>
    </lineage>
</organism>
<proteinExistence type="predicted"/>
<dbReference type="EMBL" id="JAGSXJ010000048">
    <property type="protein sequence ID" value="KAH6661956.1"/>
    <property type="molecule type" value="Genomic_DNA"/>
</dbReference>
<protein>
    <submittedName>
        <fullName evidence="1">Uncharacterized protein</fullName>
    </submittedName>
</protein>
<dbReference type="Proteomes" id="UP000770015">
    <property type="component" value="Unassembled WGS sequence"/>
</dbReference>
<dbReference type="InterPro" id="IPR029063">
    <property type="entry name" value="SAM-dependent_MTases_sf"/>
</dbReference>
<accession>A0A9P8V0L3</accession>
<sequence>MLALHGCDAVGRELSPKGAEVARTYAVQELAEPHDYNFGTVFESPVDGPGSVSIVAGDFFDGSLVSTKFDIIYDYTDWARRMRELLAPTGVLFCLKFPLFKGLDEVGPPWPLQDVYRKLLADGGPDDGAASLSTDQDLARSLVRAEYFKPARSYPNGKGTDMESP</sequence>
<dbReference type="AlphaFoldDB" id="A0A9P8V0L3"/>
<keyword evidence="2" id="KW-1185">Reference proteome</keyword>